<accession>A0A328AXP6</accession>
<keyword evidence="2" id="KW-1185">Reference proteome</keyword>
<evidence type="ECO:0000313" key="1">
    <source>
        <dbReference type="EMBL" id="RAK59860.1"/>
    </source>
</evidence>
<organism evidence="1 2">
    <name type="scientific">Phenylobacterium hankyongense</name>
    <dbReference type="NCBI Taxonomy" id="1813876"/>
    <lineage>
        <taxon>Bacteria</taxon>
        <taxon>Pseudomonadati</taxon>
        <taxon>Pseudomonadota</taxon>
        <taxon>Alphaproteobacteria</taxon>
        <taxon>Caulobacterales</taxon>
        <taxon>Caulobacteraceae</taxon>
        <taxon>Phenylobacterium</taxon>
    </lineage>
</organism>
<gene>
    <name evidence="1" type="ORF">DJ021_08595</name>
</gene>
<sequence length="138" mass="15499">MKHQPIHEFDGLADIEQVKAPTLSRRERLQRWAELLGREPHRQLKPLSRVEFYAERERALLRGDNSPISVAAADPVLREAGLHGDTLGDAQSFFELSDAEAHMLLCDCHIVGQMDGKGAAQRVRAIAASRTGFSRLWM</sequence>
<protein>
    <submittedName>
        <fullName evidence="1">Uncharacterized protein</fullName>
    </submittedName>
</protein>
<name>A0A328AXP6_9CAUL</name>
<dbReference type="AlphaFoldDB" id="A0A328AXP6"/>
<comment type="caution">
    <text evidence="1">The sequence shown here is derived from an EMBL/GenBank/DDBJ whole genome shotgun (WGS) entry which is preliminary data.</text>
</comment>
<dbReference type="EMBL" id="QFYP01000001">
    <property type="protein sequence ID" value="RAK59860.1"/>
    <property type="molecule type" value="Genomic_DNA"/>
</dbReference>
<dbReference type="RefSeq" id="WP_111457153.1">
    <property type="nucleotide sequence ID" value="NZ_QFYP01000001.1"/>
</dbReference>
<dbReference type="Proteomes" id="UP000249842">
    <property type="component" value="Unassembled WGS sequence"/>
</dbReference>
<proteinExistence type="predicted"/>
<dbReference type="OrthoDB" id="8281686at2"/>
<reference evidence="2" key="1">
    <citation type="submission" date="2018-05" db="EMBL/GenBank/DDBJ databases">
        <authorList>
            <person name="Li X."/>
        </authorList>
    </citation>
    <scope>NUCLEOTIDE SEQUENCE [LARGE SCALE GENOMIC DNA]</scope>
    <source>
        <strain evidence="2">HKS-05</strain>
    </source>
</reference>
<evidence type="ECO:0000313" key="2">
    <source>
        <dbReference type="Proteomes" id="UP000249842"/>
    </source>
</evidence>